<dbReference type="RefSeq" id="WP_213215273.1">
    <property type="nucleotide sequence ID" value="NZ_QTKU01000001.1"/>
</dbReference>
<organism evidence="2 3">
    <name type="scientific">Roseibium polysiphoniae</name>
    <dbReference type="NCBI Taxonomy" id="2571221"/>
    <lineage>
        <taxon>Bacteria</taxon>
        <taxon>Pseudomonadati</taxon>
        <taxon>Pseudomonadota</taxon>
        <taxon>Alphaproteobacteria</taxon>
        <taxon>Hyphomicrobiales</taxon>
        <taxon>Stappiaceae</taxon>
        <taxon>Roseibium</taxon>
    </lineage>
</organism>
<feature type="transmembrane region" description="Helical" evidence="1">
    <location>
        <begin position="86"/>
        <end position="112"/>
    </location>
</feature>
<evidence type="ECO:0000313" key="3">
    <source>
        <dbReference type="Proteomes" id="UP000705379"/>
    </source>
</evidence>
<name>A0A944CAJ3_9HYPH</name>
<sequence length="163" mass="18588">MREFFDYFLNFVDNLFYKFVSTFVSISKIKERMLEEETRSPFEKNGYWWNVSMLMSSRTSGLLGHVSIMLVVAGYFILNDQTVGKVLYVLGALDALFYVFIVGVSLHGLAPVAMDKNLDDDASYNDELASRYAYKMAVLQVSIRLAILGTFLFLILLALKMLS</sequence>
<evidence type="ECO:0000313" key="2">
    <source>
        <dbReference type="EMBL" id="MBS8259710.1"/>
    </source>
</evidence>
<feature type="transmembrane region" description="Helical" evidence="1">
    <location>
        <begin position="132"/>
        <end position="159"/>
    </location>
</feature>
<dbReference type="EMBL" id="QTKU01000001">
    <property type="protein sequence ID" value="MBS8259710.1"/>
    <property type="molecule type" value="Genomic_DNA"/>
</dbReference>
<accession>A0A944CAJ3</accession>
<feature type="transmembrane region" description="Helical" evidence="1">
    <location>
        <begin position="62"/>
        <end position="79"/>
    </location>
</feature>
<keyword evidence="1" id="KW-1133">Transmembrane helix</keyword>
<reference evidence="2" key="2">
    <citation type="journal article" date="2021" name="Microorganisms">
        <title>Bacterial Dimethylsulfoniopropionate Biosynthesis in the East China Sea.</title>
        <authorList>
            <person name="Liu J."/>
            <person name="Zhang Y."/>
            <person name="Liu J."/>
            <person name="Zhong H."/>
            <person name="Williams B.T."/>
            <person name="Zheng Y."/>
            <person name="Curson A.R.J."/>
            <person name="Sun C."/>
            <person name="Sun H."/>
            <person name="Song D."/>
            <person name="Wagner Mackenzie B."/>
            <person name="Bermejo Martinez A."/>
            <person name="Todd J.D."/>
            <person name="Zhang X.H."/>
        </authorList>
    </citation>
    <scope>NUCLEOTIDE SEQUENCE</scope>
    <source>
        <strain evidence="2">AESS21</strain>
    </source>
</reference>
<dbReference type="Proteomes" id="UP000705379">
    <property type="component" value="Unassembled WGS sequence"/>
</dbReference>
<evidence type="ECO:0000256" key="1">
    <source>
        <dbReference type="SAM" id="Phobius"/>
    </source>
</evidence>
<keyword evidence="1" id="KW-0472">Membrane</keyword>
<dbReference type="AlphaFoldDB" id="A0A944CAJ3"/>
<proteinExistence type="predicted"/>
<reference evidence="2" key="1">
    <citation type="submission" date="2018-08" db="EMBL/GenBank/DDBJ databases">
        <authorList>
            <person name="Jin W."/>
            <person name="Wang H."/>
            <person name="Yang Y."/>
            <person name="Li M."/>
            <person name="Liu J."/>
        </authorList>
    </citation>
    <scope>NUCLEOTIDE SEQUENCE</scope>
    <source>
        <strain evidence="2">AESS21</strain>
    </source>
</reference>
<comment type="caution">
    <text evidence="2">The sequence shown here is derived from an EMBL/GenBank/DDBJ whole genome shotgun (WGS) entry which is preliminary data.</text>
</comment>
<protein>
    <submittedName>
        <fullName evidence="2">Uncharacterized protein</fullName>
    </submittedName>
</protein>
<keyword evidence="1" id="KW-0812">Transmembrane</keyword>
<gene>
    <name evidence="2" type="ORF">DYI23_05715</name>
</gene>